<feature type="repeat" description="PPR" evidence="2">
    <location>
        <begin position="443"/>
        <end position="477"/>
    </location>
</feature>
<dbReference type="Proteomes" id="UP000825729">
    <property type="component" value="Unassembled WGS sequence"/>
</dbReference>
<dbReference type="Pfam" id="PF20431">
    <property type="entry name" value="E_motif"/>
    <property type="match status" value="1"/>
</dbReference>
<dbReference type="EMBL" id="JAINDJ010000007">
    <property type="protein sequence ID" value="KAG9441251.1"/>
    <property type="molecule type" value="Genomic_DNA"/>
</dbReference>
<dbReference type="InterPro" id="IPR046848">
    <property type="entry name" value="E_motif"/>
</dbReference>
<dbReference type="GO" id="GO:0009451">
    <property type="term" value="P:RNA modification"/>
    <property type="evidence" value="ECO:0007669"/>
    <property type="project" value="InterPro"/>
</dbReference>
<dbReference type="Pfam" id="PF01535">
    <property type="entry name" value="PPR"/>
    <property type="match status" value="7"/>
</dbReference>
<evidence type="ECO:0008006" key="5">
    <source>
        <dbReference type="Google" id="ProtNLM"/>
    </source>
</evidence>
<gene>
    <name evidence="3" type="ORF">H6P81_017105</name>
</gene>
<accession>A0AAV7E076</accession>
<feature type="repeat" description="PPR" evidence="2">
    <location>
        <begin position="105"/>
        <end position="139"/>
    </location>
</feature>
<keyword evidence="1" id="KW-0677">Repeat</keyword>
<organism evidence="3 4">
    <name type="scientific">Aristolochia fimbriata</name>
    <name type="common">White veined hardy Dutchman's pipe vine</name>
    <dbReference type="NCBI Taxonomy" id="158543"/>
    <lineage>
        <taxon>Eukaryota</taxon>
        <taxon>Viridiplantae</taxon>
        <taxon>Streptophyta</taxon>
        <taxon>Embryophyta</taxon>
        <taxon>Tracheophyta</taxon>
        <taxon>Spermatophyta</taxon>
        <taxon>Magnoliopsida</taxon>
        <taxon>Magnoliidae</taxon>
        <taxon>Piperales</taxon>
        <taxon>Aristolochiaceae</taxon>
        <taxon>Aristolochia</taxon>
    </lineage>
</organism>
<dbReference type="InterPro" id="IPR002885">
    <property type="entry name" value="PPR_rpt"/>
</dbReference>
<dbReference type="Gene3D" id="1.25.40.10">
    <property type="entry name" value="Tetratricopeptide repeat domain"/>
    <property type="match status" value="5"/>
</dbReference>
<evidence type="ECO:0000256" key="1">
    <source>
        <dbReference type="ARBA" id="ARBA00022737"/>
    </source>
</evidence>
<feature type="repeat" description="PPR" evidence="2">
    <location>
        <begin position="5"/>
        <end position="39"/>
    </location>
</feature>
<protein>
    <recommendedName>
        <fullName evidence="5">Pentatricopeptide repeat-containing protein</fullName>
    </recommendedName>
</protein>
<feature type="repeat" description="PPR" evidence="2">
    <location>
        <begin position="408"/>
        <end position="442"/>
    </location>
</feature>
<dbReference type="PANTHER" id="PTHR47926:SF414">
    <property type="entry name" value="PENTATRICOPEPTIDE REPEAT-CONTAINING PROTEIN DOT4, CHLOROPLASTIC-LIKE"/>
    <property type="match status" value="1"/>
</dbReference>
<proteinExistence type="predicted"/>
<dbReference type="NCBIfam" id="TIGR00756">
    <property type="entry name" value="PPR"/>
    <property type="match status" value="5"/>
</dbReference>
<dbReference type="PANTHER" id="PTHR47926">
    <property type="entry name" value="PENTATRICOPEPTIDE REPEAT-CONTAINING PROTEIN"/>
    <property type="match status" value="1"/>
</dbReference>
<evidence type="ECO:0000313" key="4">
    <source>
        <dbReference type="Proteomes" id="UP000825729"/>
    </source>
</evidence>
<reference evidence="3 4" key="1">
    <citation type="submission" date="2021-07" db="EMBL/GenBank/DDBJ databases">
        <title>The Aristolochia fimbriata genome: insights into angiosperm evolution, floral development and chemical biosynthesis.</title>
        <authorList>
            <person name="Jiao Y."/>
        </authorList>
    </citation>
    <scope>NUCLEOTIDE SEQUENCE [LARGE SCALE GENOMIC DNA]</scope>
    <source>
        <strain evidence="3">IBCAS-2021</strain>
        <tissue evidence="3">Leaf</tissue>
    </source>
</reference>
<name>A0AAV7E076_ARIFI</name>
<keyword evidence="4" id="KW-1185">Reference proteome</keyword>
<comment type="caution">
    <text evidence="3">The sequence shown here is derived from an EMBL/GenBank/DDBJ whole genome shotgun (WGS) entry which is preliminary data.</text>
</comment>
<dbReference type="PROSITE" id="PS51375">
    <property type="entry name" value="PPR"/>
    <property type="match status" value="5"/>
</dbReference>
<sequence length="589" mass="65544">MTTRNVISWTSTISSLVRSDRFVEAIGCFKGMLLAGERPNDVTIVSVARAFSWMDSEVLTREVHGFVIKTGLDSEASAVTAILGLYSVHAIAEAVELFNETPRKDLILWSAMVSACTKSKNFNQAIEKFREMQYSGMQPNNVSVVSVLPACAHLRCLLFGKELHAFSIKKLFYSDTNLHNALMDFYSKCGNLYSSILVFDRIPVTDLVSWNTITRACLDNQNPREVLCIFTRIGTSHVIPNETTFLNVLLACPKTKEIQFGLGLHCSIVKSGYSASISVGTALLTMYSGFGEIDSCRQLFDTLHPKDIVVWSAMVSVYAQAGQPMMALNTFKQLQSANEQPNEITLVSLLQACSLMGAEKQGKSIHGHVYRKEYSKHLFLSSALIDFYCKLGKLSQATAVFDQIDTKDLICWSSMINGYGINGAGTEALEAFHSMLQHGWKPNDVVFLSVLSACSHCGMLDDGWKWFNCMKEYGVTPNLAHYSCMVDLLSRQGLINEAMQMIRSMPMEPDATVWGAILAGCRAGNGDTEIMELAAKELIRLDPDNMSYYVILSNLYADHCLWEDVERLRRLMSEKRLQKTSGCSMVEAN</sequence>
<evidence type="ECO:0000256" key="2">
    <source>
        <dbReference type="PROSITE-ProRule" id="PRU00708"/>
    </source>
</evidence>
<dbReference type="AlphaFoldDB" id="A0AAV7E076"/>
<evidence type="ECO:0000313" key="3">
    <source>
        <dbReference type="EMBL" id="KAG9441251.1"/>
    </source>
</evidence>
<dbReference type="FunFam" id="1.25.40.10:FF:000090">
    <property type="entry name" value="Pentatricopeptide repeat-containing protein, chloroplastic"/>
    <property type="match status" value="1"/>
</dbReference>
<dbReference type="SUPFAM" id="SSF48452">
    <property type="entry name" value="TPR-like"/>
    <property type="match status" value="1"/>
</dbReference>
<dbReference type="InterPro" id="IPR011990">
    <property type="entry name" value="TPR-like_helical_dom_sf"/>
</dbReference>
<dbReference type="FunFam" id="1.25.40.10:FF:000351">
    <property type="entry name" value="Pentatricopeptide repeat-containing protein"/>
    <property type="match status" value="1"/>
</dbReference>
<dbReference type="GO" id="GO:0003723">
    <property type="term" value="F:RNA binding"/>
    <property type="evidence" value="ECO:0007669"/>
    <property type="project" value="InterPro"/>
</dbReference>
<dbReference type="InterPro" id="IPR046960">
    <property type="entry name" value="PPR_At4g14850-like_plant"/>
</dbReference>
<feature type="repeat" description="PPR" evidence="2">
    <location>
        <begin position="307"/>
        <end position="341"/>
    </location>
</feature>